<dbReference type="EMBL" id="MRZV01000155">
    <property type="protein sequence ID" value="PIK57054.1"/>
    <property type="molecule type" value="Genomic_DNA"/>
</dbReference>
<gene>
    <name evidence="3" type="ORF">BSL78_06050</name>
</gene>
<dbReference type="AlphaFoldDB" id="A0A2G8L9Z9"/>
<evidence type="ECO:0000259" key="2">
    <source>
        <dbReference type="Pfam" id="PF00089"/>
    </source>
</evidence>
<evidence type="ECO:0000313" key="3">
    <source>
        <dbReference type="EMBL" id="PIK57054.1"/>
    </source>
</evidence>
<name>A0A2G8L9Z9_STIJA</name>
<dbReference type="InterPro" id="IPR001254">
    <property type="entry name" value="Trypsin_dom"/>
</dbReference>
<dbReference type="PANTHER" id="PTHR24252:SF7">
    <property type="entry name" value="HYALIN"/>
    <property type="match status" value="1"/>
</dbReference>
<proteinExistence type="predicted"/>
<dbReference type="Proteomes" id="UP000230750">
    <property type="component" value="Unassembled WGS sequence"/>
</dbReference>
<feature type="domain" description="Peptidase S1" evidence="2">
    <location>
        <begin position="25"/>
        <end position="104"/>
    </location>
</feature>
<dbReference type="PANTHER" id="PTHR24252">
    <property type="entry name" value="ACROSIN-RELATED"/>
    <property type="match status" value="1"/>
</dbReference>
<evidence type="ECO:0000313" key="4">
    <source>
        <dbReference type="Proteomes" id="UP000230750"/>
    </source>
</evidence>
<dbReference type="Gene3D" id="2.40.10.10">
    <property type="entry name" value="Trypsin-like serine proteases"/>
    <property type="match status" value="2"/>
</dbReference>
<protein>
    <recommendedName>
        <fullName evidence="2">Peptidase S1 domain-containing protein</fullName>
    </recommendedName>
</protein>
<comment type="caution">
    <text evidence="3">The sequence shown here is derived from an EMBL/GenBank/DDBJ whole genome shotgun (WGS) entry which is preliminary data.</text>
</comment>
<dbReference type="InterPro" id="IPR043504">
    <property type="entry name" value="Peptidase_S1_PA_chymotrypsin"/>
</dbReference>
<keyword evidence="4" id="KW-1185">Reference proteome</keyword>
<dbReference type="OrthoDB" id="10002959at2759"/>
<reference evidence="3 4" key="1">
    <citation type="journal article" date="2017" name="PLoS Biol.">
        <title>The sea cucumber genome provides insights into morphological evolution and visceral regeneration.</title>
        <authorList>
            <person name="Zhang X."/>
            <person name="Sun L."/>
            <person name="Yuan J."/>
            <person name="Sun Y."/>
            <person name="Gao Y."/>
            <person name="Zhang L."/>
            <person name="Li S."/>
            <person name="Dai H."/>
            <person name="Hamel J.F."/>
            <person name="Liu C."/>
            <person name="Yu Y."/>
            <person name="Liu S."/>
            <person name="Lin W."/>
            <person name="Guo K."/>
            <person name="Jin S."/>
            <person name="Xu P."/>
            <person name="Storey K.B."/>
            <person name="Huan P."/>
            <person name="Zhang T."/>
            <person name="Zhou Y."/>
            <person name="Zhang J."/>
            <person name="Lin C."/>
            <person name="Li X."/>
            <person name="Xing L."/>
            <person name="Huo D."/>
            <person name="Sun M."/>
            <person name="Wang L."/>
            <person name="Mercier A."/>
            <person name="Li F."/>
            <person name="Yang H."/>
            <person name="Xiang J."/>
        </authorList>
    </citation>
    <scope>NUCLEOTIDE SEQUENCE [LARGE SCALE GENOMIC DNA]</scope>
    <source>
        <strain evidence="3">Shaxun</strain>
        <tissue evidence="3">Muscle</tissue>
    </source>
</reference>
<dbReference type="STRING" id="307972.A0A2G8L9Z9"/>
<keyword evidence="1" id="KW-1015">Disulfide bond</keyword>
<dbReference type="GO" id="GO:0006508">
    <property type="term" value="P:proteolysis"/>
    <property type="evidence" value="ECO:0007669"/>
    <property type="project" value="InterPro"/>
</dbReference>
<dbReference type="Pfam" id="PF00089">
    <property type="entry name" value="Trypsin"/>
    <property type="match status" value="1"/>
</dbReference>
<evidence type="ECO:0000256" key="1">
    <source>
        <dbReference type="ARBA" id="ARBA00023157"/>
    </source>
</evidence>
<dbReference type="SUPFAM" id="SSF50494">
    <property type="entry name" value="Trypsin-like serine proteases"/>
    <property type="match status" value="1"/>
</dbReference>
<sequence>MQIHTFTNNIGYFNSIVLGDLLLDTESTFHEEHAIDIFVHPEYNSESSENDIAILRLKTNATFSDSIQPACLATSTTETSTYSNCWVTGWGDLIEGGGKTTGVLDKAENGKGSLIPKFEC</sequence>
<accession>A0A2G8L9Z9</accession>
<organism evidence="3 4">
    <name type="scientific">Stichopus japonicus</name>
    <name type="common">Sea cucumber</name>
    <dbReference type="NCBI Taxonomy" id="307972"/>
    <lineage>
        <taxon>Eukaryota</taxon>
        <taxon>Metazoa</taxon>
        <taxon>Echinodermata</taxon>
        <taxon>Eleutherozoa</taxon>
        <taxon>Echinozoa</taxon>
        <taxon>Holothuroidea</taxon>
        <taxon>Aspidochirotacea</taxon>
        <taxon>Aspidochirotida</taxon>
        <taxon>Stichopodidae</taxon>
        <taxon>Apostichopus</taxon>
    </lineage>
</organism>
<dbReference type="InterPro" id="IPR009003">
    <property type="entry name" value="Peptidase_S1_PA"/>
</dbReference>
<dbReference type="GO" id="GO:0004252">
    <property type="term" value="F:serine-type endopeptidase activity"/>
    <property type="evidence" value="ECO:0007669"/>
    <property type="project" value="InterPro"/>
</dbReference>